<dbReference type="Proteomes" id="UP000229433">
    <property type="component" value="Unassembled WGS sequence"/>
</dbReference>
<evidence type="ECO:0000313" key="3">
    <source>
        <dbReference type="Proteomes" id="UP000229433"/>
    </source>
</evidence>
<dbReference type="AlphaFoldDB" id="A0A2G1VTQ0"/>
<evidence type="ECO:0000256" key="1">
    <source>
        <dbReference type="SAM" id="SignalP"/>
    </source>
</evidence>
<dbReference type="PROSITE" id="PS51257">
    <property type="entry name" value="PROKAR_LIPOPROTEIN"/>
    <property type="match status" value="1"/>
</dbReference>
<keyword evidence="1" id="KW-0732">Signal</keyword>
<evidence type="ECO:0000313" key="2">
    <source>
        <dbReference type="EMBL" id="PHQ30163.1"/>
    </source>
</evidence>
<dbReference type="RefSeq" id="WP_099644998.1">
    <property type="nucleotide sequence ID" value="NZ_KZ319288.1"/>
</dbReference>
<keyword evidence="3" id="KW-1185">Reference proteome</keyword>
<reference evidence="2 3" key="1">
    <citation type="submission" date="2017-08" db="EMBL/GenBank/DDBJ databases">
        <title>The whole genome shortgun sequences of strain Leeuwenhoekiella nanhaiensis G18 from the South China Sea.</title>
        <authorList>
            <person name="Liu Q."/>
        </authorList>
    </citation>
    <scope>NUCLEOTIDE SEQUENCE [LARGE SCALE GENOMIC DNA]</scope>
    <source>
        <strain evidence="2 3">G18</strain>
    </source>
</reference>
<gene>
    <name evidence="2" type="ORF">CJ305_04145</name>
</gene>
<dbReference type="OrthoDB" id="15609at2"/>
<feature type="signal peptide" evidence="1">
    <location>
        <begin position="1"/>
        <end position="20"/>
    </location>
</feature>
<protein>
    <recommendedName>
        <fullName evidence="4">MACPF domain-containing protein</fullName>
    </recommendedName>
</protein>
<sequence>MKPAILLLLAVFIACNPTHKSDNPAPENTTFTPQTAADSIEVRQTPDPDYPHPQVLTVYDKLNFGNGYNSTTGKTFYGVMEFAGSEQDIELMAGARGNRGEVTMEILESKEDLKKSLNITAEAELDLMIYGVSSKNSMKLKTVQETEFSDFSQHAVIKARYVNEPLVLINPRVKQELIDLAKADPETFMRTCGDMFVSRIYTGGELYSVFSLSSQDSNEKTQNELFFKSANTYLTTSFTASIDAKTVDEKIKNTKNIKTSIITEGGGRTPDGIELSDFLKYAADFKEQVGSDQRAVILYVELSPYENIAGFPKLDFSKIRVVQKQFLDLASYLVTSLTEDRNTADFVQQHTELFSEEDVNQSEEVIRIYPQSKNLLARLIADCRADPDYCNRKDLEVFADYEPYNPEIDFLEWQGEQTPLPLNPDAGWVTVSENTQDGRILSINGDFELRRDTSDSPDCRAPVYHQEIIPFGQQMTQEAGFWFWQNAQYRDVFLKFWYPYYEVRYISLETGAVVRSFNYSGPVTVEDNKKVQLRLHNPDAEIVYKSGSKYLPIGIKAEKQLKYNRTPRMTVVENCNPALKLTAIIAPKDAKPTDSKASGPLLATEGQVIKARPKLDWPKKEADTNAVPLIITYTKTR</sequence>
<dbReference type="EMBL" id="NQXA01000002">
    <property type="protein sequence ID" value="PHQ30163.1"/>
    <property type="molecule type" value="Genomic_DNA"/>
</dbReference>
<feature type="chain" id="PRO_5013941526" description="MACPF domain-containing protein" evidence="1">
    <location>
        <begin position="21"/>
        <end position="637"/>
    </location>
</feature>
<name>A0A2G1VTQ0_9FLAO</name>
<evidence type="ECO:0008006" key="4">
    <source>
        <dbReference type="Google" id="ProtNLM"/>
    </source>
</evidence>
<proteinExistence type="predicted"/>
<comment type="caution">
    <text evidence="2">The sequence shown here is derived from an EMBL/GenBank/DDBJ whole genome shotgun (WGS) entry which is preliminary data.</text>
</comment>
<accession>A0A2G1VTQ0</accession>
<organism evidence="2 3">
    <name type="scientific">Leeuwenhoekiella nanhaiensis</name>
    <dbReference type="NCBI Taxonomy" id="1655491"/>
    <lineage>
        <taxon>Bacteria</taxon>
        <taxon>Pseudomonadati</taxon>
        <taxon>Bacteroidota</taxon>
        <taxon>Flavobacteriia</taxon>
        <taxon>Flavobacteriales</taxon>
        <taxon>Flavobacteriaceae</taxon>
        <taxon>Leeuwenhoekiella</taxon>
    </lineage>
</organism>